<proteinExistence type="predicted"/>
<sequence length="238" mass="25292">MAVTVEAAVWVVCDSATRQLGDSRLGGALSVICCVRTILQRRQRLAENAPGYGTGVWPTVYSRWAAALQGGRVAGPAGKARVGVGPAATSRPSVALRIPAVHSNYHSAVALSSWAGLQKSQRPGPRRSLPSRPRDVAEAFTPKDLPPPVFHRERSARLSICCLFRPSNEESCVPIPLACCTCTGMRCSRPGMRARGFQPSGSQLVEETETSQPTAFTAKPAQGFLAGKLVVRSKKSAA</sequence>
<dbReference type="AlphaFoldDB" id="A0AAN6UJN9"/>
<evidence type="ECO:0000313" key="2">
    <source>
        <dbReference type="EMBL" id="KAK4134238.1"/>
    </source>
</evidence>
<protein>
    <submittedName>
        <fullName evidence="2">Uncharacterized protein</fullName>
    </submittedName>
</protein>
<reference evidence="2" key="2">
    <citation type="submission" date="2023-05" db="EMBL/GenBank/DDBJ databases">
        <authorList>
            <consortium name="Lawrence Berkeley National Laboratory"/>
            <person name="Steindorff A."/>
            <person name="Hensen N."/>
            <person name="Bonometti L."/>
            <person name="Westerberg I."/>
            <person name="Brannstrom I.O."/>
            <person name="Guillou S."/>
            <person name="Cros-Aarteil S."/>
            <person name="Calhoun S."/>
            <person name="Haridas S."/>
            <person name="Kuo A."/>
            <person name="Mondo S."/>
            <person name="Pangilinan J."/>
            <person name="Riley R."/>
            <person name="Labutti K."/>
            <person name="Andreopoulos B."/>
            <person name="Lipzen A."/>
            <person name="Chen C."/>
            <person name="Yanf M."/>
            <person name="Daum C."/>
            <person name="Ng V."/>
            <person name="Clum A."/>
            <person name="Ohm R."/>
            <person name="Martin F."/>
            <person name="Silar P."/>
            <person name="Natvig D."/>
            <person name="Lalanne C."/>
            <person name="Gautier V."/>
            <person name="Ament-Velasquez S.L."/>
            <person name="Kruys A."/>
            <person name="Hutchinson M.I."/>
            <person name="Powell A.J."/>
            <person name="Barry K."/>
            <person name="Miller A.N."/>
            <person name="Grigoriev I.V."/>
            <person name="Debuchy R."/>
            <person name="Gladieux P."/>
            <person name="Thoren M.H."/>
            <person name="Johannesson H."/>
        </authorList>
    </citation>
    <scope>NUCLEOTIDE SEQUENCE</scope>
    <source>
        <strain evidence="2">CBS 123565</strain>
    </source>
</reference>
<comment type="caution">
    <text evidence="2">The sequence shown here is derived from an EMBL/GenBank/DDBJ whole genome shotgun (WGS) entry which is preliminary data.</text>
</comment>
<organism evidence="2 3">
    <name type="scientific">Trichocladium antarcticum</name>
    <dbReference type="NCBI Taxonomy" id="1450529"/>
    <lineage>
        <taxon>Eukaryota</taxon>
        <taxon>Fungi</taxon>
        <taxon>Dikarya</taxon>
        <taxon>Ascomycota</taxon>
        <taxon>Pezizomycotina</taxon>
        <taxon>Sordariomycetes</taxon>
        <taxon>Sordariomycetidae</taxon>
        <taxon>Sordariales</taxon>
        <taxon>Chaetomiaceae</taxon>
        <taxon>Trichocladium</taxon>
    </lineage>
</organism>
<feature type="compositionally biased region" description="Low complexity" evidence="1">
    <location>
        <begin position="120"/>
        <end position="131"/>
    </location>
</feature>
<name>A0AAN6UJN9_9PEZI</name>
<dbReference type="Proteomes" id="UP001304895">
    <property type="component" value="Unassembled WGS sequence"/>
</dbReference>
<gene>
    <name evidence="2" type="ORF">BT67DRAFT_312574</name>
</gene>
<evidence type="ECO:0000313" key="3">
    <source>
        <dbReference type="Proteomes" id="UP001304895"/>
    </source>
</evidence>
<keyword evidence="3" id="KW-1185">Reference proteome</keyword>
<feature type="region of interest" description="Disordered" evidence="1">
    <location>
        <begin position="116"/>
        <end position="148"/>
    </location>
</feature>
<reference evidence="2" key="1">
    <citation type="journal article" date="2023" name="Mol. Phylogenet. Evol.">
        <title>Genome-scale phylogeny and comparative genomics of the fungal order Sordariales.</title>
        <authorList>
            <person name="Hensen N."/>
            <person name="Bonometti L."/>
            <person name="Westerberg I."/>
            <person name="Brannstrom I.O."/>
            <person name="Guillou S."/>
            <person name="Cros-Aarteil S."/>
            <person name="Calhoun S."/>
            <person name="Haridas S."/>
            <person name="Kuo A."/>
            <person name="Mondo S."/>
            <person name="Pangilinan J."/>
            <person name="Riley R."/>
            <person name="LaButti K."/>
            <person name="Andreopoulos B."/>
            <person name="Lipzen A."/>
            <person name="Chen C."/>
            <person name="Yan M."/>
            <person name="Daum C."/>
            <person name="Ng V."/>
            <person name="Clum A."/>
            <person name="Steindorff A."/>
            <person name="Ohm R.A."/>
            <person name="Martin F."/>
            <person name="Silar P."/>
            <person name="Natvig D.O."/>
            <person name="Lalanne C."/>
            <person name="Gautier V."/>
            <person name="Ament-Velasquez S.L."/>
            <person name="Kruys A."/>
            <person name="Hutchinson M.I."/>
            <person name="Powell A.J."/>
            <person name="Barry K."/>
            <person name="Miller A.N."/>
            <person name="Grigoriev I.V."/>
            <person name="Debuchy R."/>
            <person name="Gladieux P."/>
            <person name="Hiltunen Thoren M."/>
            <person name="Johannesson H."/>
        </authorList>
    </citation>
    <scope>NUCLEOTIDE SEQUENCE</scope>
    <source>
        <strain evidence="2">CBS 123565</strain>
    </source>
</reference>
<evidence type="ECO:0000256" key="1">
    <source>
        <dbReference type="SAM" id="MobiDB-lite"/>
    </source>
</evidence>
<accession>A0AAN6UJN9</accession>
<dbReference type="EMBL" id="MU853409">
    <property type="protein sequence ID" value="KAK4134238.1"/>
    <property type="molecule type" value="Genomic_DNA"/>
</dbReference>